<feature type="region of interest" description="Disordered" evidence="12">
    <location>
        <begin position="420"/>
        <end position="440"/>
    </location>
</feature>
<dbReference type="PROSITE" id="PS50893">
    <property type="entry name" value="ABC_TRANSPORTER_2"/>
    <property type="match status" value="1"/>
</dbReference>
<dbReference type="InterPro" id="IPR050835">
    <property type="entry name" value="ABC_transporter_sub-D"/>
</dbReference>
<evidence type="ECO:0000256" key="7">
    <source>
        <dbReference type="ARBA" id="ARBA00022840"/>
    </source>
</evidence>
<evidence type="ECO:0000256" key="12">
    <source>
        <dbReference type="SAM" id="MobiDB-lite"/>
    </source>
</evidence>
<feature type="transmembrane region" description="Helical" evidence="13">
    <location>
        <begin position="80"/>
        <end position="100"/>
    </location>
</feature>
<evidence type="ECO:0000259" key="14">
    <source>
        <dbReference type="PROSITE" id="PS50893"/>
    </source>
</evidence>
<feature type="compositionally biased region" description="Basic and acidic residues" evidence="12">
    <location>
        <begin position="430"/>
        <end position="440"/>
    </location>
</feature>
<dbReference type="GO" id="GO:0005778">
    <property type="term" value="C:peroxisomal membrane"/>
    <property type="evidence" value="ECO:0007669"/>
    <property type="project" value="UniProtKB-SubCell"/>
</dbReference>
<dbReference type="InterPro" id="IPR036640">
    <property type="entry name" value="ABC1_TM_sf"/>
</dbReference>
<evidence type="ECO:0000313" key="16">
    <source>
        <dbReference type="EMBL" id="CAI8017657.1"/>
    </source>
</evidence>
<keyword evidence="6" id="KW-0378">Hydrolase</keyword>
<feature type="domain" description="ABC transporter" evidence="14">
    <location>
        <begin position="457"/>
        <end position="684"/>
    </location>
</feature>
<dbReference type="GO" id="GO:0005524">
    <property type="term" value="F:ATP binding"/>
    <property type="evidence" value="ECO:0007669"/>
    <property type="project" value="UniProtKB-KW"/>
</dbReference>
<dbReference type="SUPFAM" id="SSF90123">
    <property type="entry name" value="ABC transporter transmembrane region"/>
    <property type="match status" value="1"/>
</dbReference>
<dbReference type="PROSITE" id="PS50929">
    <property type="entry name" value="ABC_TM1F"/>
    <property type="match status" value="1"/>
</dbReference>
<keyword evidence="10 13" id="KW-0472">Membrane</keyword>
<proteinExistence type="inferred from homology"/>
<dbReference type="GO" id="GO:0016887">
    <property type="term" value="F:ATP hydrolysis activity"/>
    <property type="evidence" value="ECO:0007669"/>
    <property type="project" value="InterPro"/>
</dbReference>
<evidence type="ECO:0000259" key="15">
    <source>
        <dbReference type="PROSITE" id="PS50929"/>
    </source>
</evidence>
<dbReference type="GO" id="GO:0006635">
    <property type="term" value="P:fatty acid beta-oxidation"/>
    <property type="evidence" value="ECO:0007669"/>
    <property type="project" value="TreeGrafter"/>
</dbReference>
<dbReference type="PROSITE" id="PS00211">
    <property type="entry name" value="ABC_TRANSPORTER_1"/>
    <property type="match status" value="1"/>
</dbReference>
<reference evidence="16" key="1">
    <citation type="submission" date="2023-03" db="EMBL/GenBank/DDBJ databases">
        <authorList>
            <person name="Steffen K."/>
            <person name="Cardenas P."/>
        </authorList>
    </citation>
    <scope>NUCLEOTIDE SEQUENCE</scope>
</reference>
<evidence type="ECO:0000256" key="3">
    <source>
        <dbReference type="ARBA" id="ARBA00022448"/>
    </source>
</evidence>
<dbReference type="FunFam" id="3.40.50.300:FF:000800">
    <property type="entry name" value="ATP-binding cassette sub-family D member 1"/>
    <property type="match status" value="1"/>
</dbReference>
<dbReference type="Pfam" id="PF00005">
    <property type="entry name" value="ABC_tran"/>
    <property type="match status" value="1"/>
</dbReference>
<dbReference type="InterPro" id="IPR017871">
    <property type="entry name" value="ABC_transporter-like_CS"/>
</dbReference>
<evidence type="ECO:0000313" key="17">
    <source>
        <dbReference type="Proteomes" id="UP001174909"/>
    </source>
</evidence>
<keyword evidence="7 16" id="KW-0067">ATP-binding</keyword>
<dbReference type="SUPFAM" id="SSF52540">
    <property type="entry name" value="P-loop containing nucleoside triphosphate hydrolases"/>
    <property type="match status" value="1"/>
</dbReference>
<dbReference type="Gene3D" id="1.20.1560.10">
    <property type="entry name" value="ABC transporter type 1, transmembrane domain"/>
    <property type="match status" value="1"/>
</dbReference>
<comment type="similarity">
    <text evidence="2">Belongs to the ABC transporter superfamily. ABCD family. Peroxisomal fatty acyl CoA transporter (TC 3.A.1.203) subfamily.</text>
</comment>
<dbReference type="GO" id="GO:0015910">
    <property type="term" value="P:long-chain fatty acid import into peroxisome"/>
    <property type="evidence" value="ECO:0007669"/>
    <property type="project" value="TreeGrafter"/>
</dbReference>
<evidence type="ECO:0000256" key="5">
    <source>
        <dbReference type="ARBA" id="ARBA00022741"/>
    </source>
</evidence>
<keyword evidence="4 13" id="KW-0812">Transmembrane</keyword>
<dbReference type="Gene3D" id="3.40.50.300">
    <property type="entry name" value="P-loop containing nucleotide triphosphate hydrolases"/>
    <property type="match status" value="1"/>
</dbReference>
<evidence type="ECO:0000256" key="11">
    <source>
        <dbReference type="ARBA" id="ARBA00023140"/>
    </source>
</evidence>
<evidence type="ECO:0000256" key="6">
    <source>
        <dbReference type="ARBA" id="ARBA00022801"/>
    </source>
</evidence>
<dbReference type="AlphaFoldDB" id="A0AA35RWI1"/>
<evidence type="ECO:0000256" key="2">
    <source>
        <dbReference type="ARBA" id="ARBA00008575"/>
    </source>
</evidence>
<dbReference type="InterPro" id="IPR027417">
    <property type="entry name" value="P-loop_NTPase"/>
</dbReference>
<dbReference type="GO" id="GO:0042760">
    <property type="term" value="P:very long-chain fatty acid catabolic process"/>
    <property type="evidence" value="ECO:0007669"/>
    <property type="project" value="TreeGrafter"/>
</dbReference>
<keyword evidence="9 13" id="KW-1133">Transmembrane helix</keyword>
<dbReference type="GO" id="GO:0005324">
    <property type="term" value="F:long-chain fatty acid transmembrane transporter activity"/>
    <property type="evidence" value="ECO:0007669"/>
    <property type="project" value="TreeGrafter"/>
</dbReference>
<comment type="subcellular location">
    <subcellularLocation>
        <location evidence="1">Peroxisome membrane</location>
        <topology evidence="1">Multi-pass membrane protein</topology>
    </subcellularLocation>
</comment>
<feature type="domain" description="ABC transmembrane type-1" evidence="15">
    <location>
        <begin position="87"/>
        <end position="343"/>
    </location>
</feature>
<evidence type="ECO:0000256" key="9">
    <source>
        <dbReference type="ARBA" id="ARBA00022989"/>
    </source>
</evidence>
<dbReference type="InterPro" id="IPR003439">
    <property type="entry name" value="ABC_transporter-like_ATP-bd"/>
</dbReference>
<dbReference type="PANTHER" id="PTHR11384">
    <property type="entry name" value="ATP-BINDING CASSETTE, SUB-FAMILY D MEMBER"/>
    <property type="match status" value="1"/>
</dbReference>
<evidence type="ECO:0000256" key="4">
    <source>
        <dbReference type="ARBA" id="ARBA00022692"/>
    </source>
</evidence>
<dbReference type="SMART" id="SM00382">
    <property type="entry name" value="AAA"/>
    <property type="match status" value="1"/>
</dbReference>
<feature type="region of interest" description="Disordered" evidence="12">
    <location>
        <begin position="32"/>
        <end position="52"/>
    </location>
</feature>
<comment type="caution">
    <text evidence="16">The sequence shown here is derived from an EMBL/GenBank/DDBJ whole genome shotgun (WGS) entry which is preliminary data.</text>
</comment>
<keyword evidence="3" id="KW-0813">Transport</keyword>
<evidence type="ECO:0000256" key="13">
    <source>
        <dbReference type="SAM" id="Phobius"/>
    </source>
</evidence>
<evidence type="ECO:0000256" key="1">
    <source>
        <dbReference type="ARBA" id="ARBA00004585"/>
    </source>
</evidence>
<keyword evidence="8" id="KW-1278">Translocase</keyword>
<accession>A0AA35RWI1</accession>
<keyword evidence="17" id="KW-1185">Reference proteome</keyword>
<dbReference type="InterPro" id="IPR003593">
    <property type="entry name" value="AAA+_ATPase"/>
</dbReference>
<sequence>MATRRASVALAACASGVVLYHAGKKYFFSSSAAGGGEPHARDRGGGSKKKKRGPAINRLFLRRLLKLLRISIPSVISKEFGLLTLHTASLVSRTFLSIYLASLDGKIVKAIVEGDVPRFLALLVNWVLLALPATFINSLIRYLESKLALAIRSRLVAYAYSLYFQNQTYYRVSNLDTRLANPDHSLTEDIQAFSSAVTHIYSHISKPMLDLVLMMTTLIRMARKRGVHSPYPMAIGLGMIGATASILRVVSPPFGKLVAEEARRNGYLRYVHSRIIANAEEVAFYGGHLIEHDLLRSSFTALARQMDLMFRKRLWFIMIEQFLMKYMWGLAGMVIVAWPILSGRDREVEERTIGEKTEAYTTSKNLLIQGADAAERIMTSYKEITELAGYTARVSEMVSVFEDVSAGHCEVVAVEGTVALPGSSPEGEGGADHHATEEDRKFTGATMGEVIESEDTIILENVPIVTPNRDIVASGLTLRVTPGTHLLITGPNGCGKSSLFRILSGLWPVYGGRLTKPPPSTLFYIPQRPYMSLGTLRDQVIYPDSQEDMESRGISDTHLEAALDTVHLKYIVKREGGWDAVSDWKDVLSGGEKQRMGMARIFYHRPKFALLDECTSAVSIDVEGGIFQAAKDAGITLLTISHRPSLWRFHTHLLQFNGEGDWRMEELDTATRLGLREEKERLEAQLAGIPEMQQRLKHLCSVLGESSIQVTS</sequence>
<dbReference type="Proteomes" id="UP001174909">
    <property type="component" value="Unassembled WGS sequence"/>
</dbReference>
<gene>
    <name evidence="16" type="ORF">GBAR_LOCUS10689</name>
</gene>
<dbReference type="PANTHER" id="PTHR11384:SF67">
    <property type="entry name" value="ATP-BINDING CASSETTE SUB-FAMILY D MEMBER 1"/>
    <property type="match status" value="1"/>
</dbReference>
<keyword evidence="11" id="KW-0576">Peroxisome</keyword>
<dbReference type="InterPro" id="IPR011527">
    <property type="entry name" value="ABC1_TM_dom"/>
</dbReference>
<evidence type="ECO:0000256" key="10">
    <source>
        <dbReference type="ARBA" id="ARBA00023136"/>
    </source>
</evidence>
<feature type="transmembrane region" description="Helical" evidence="13">
    <location>
        <begin position="314"/>
        <end position="341"/>
    </location>
</feature>
<evidence type="ECO:0000256" key="8">
    <source>
        <dbReference type="ARBA" id="ARBA00022967"/>
    </source>
</evidence>
<organism evidence="16 17">
    <name type="scientific">Geodia barretti</name>
    <name type="common">Barrett's horny sponge</name>
    <dbReference type="NCBI Taxonomy" id="519541"/>
    <lineage>
        <taxon>Eukaryota</taxon>
        <taxon>Metazoa</taxon>
        <taxon>Porifera</taxon>
        <taxon>Demospongiae</taxon>
        <taxon>Heteroscleromorpha</taxon>
        <taxon>Tetractinellida</taxon>
        <taxon>Astrophorina</taxon>
        <taxon>Geodiidae</taxon>
        <taxon>Geodia</taxon>
    </lineage>
</organism>
<dbReference type="Pfam" id="PF06472">
    <property type="entry name" value="ABC_membrane_2"/>
    <property type="match status" value="1"/>
</dbReference>
<protein>
    <submittedName>
        <fullName evidence="16">ATP-binding cassette sub-family D member 1</fullName>
    </submittedName>
</protein>
<dbReference type="GO" id="GO:0140359">
    <property type="term" value="F:ABC-type transporter activity"/>
    <property type="evidence" value="ECO:0007669"/>
    <property type="project" value="InterPro"/>
</dbReference>
<name>A0AA35RWI1_GEOBA</name>
<keyword evidence="5" id="KW-0547">Nucleotide-binding</keyword>
<dbReference type="GO" id="GO:0007031">
    <property type="term" value="P:peroxisome organization"/>
    <property type="evidence" value="ECO:0007669"/>
    <property type="project" value="TreeGrafter"/>
</dbReference>
<dbReference type="EMBL" id="CASHTH010001646">
    <property type="protein sequence ID" value="CAI8017657.1"/>
    <property type="molecule type" value="Genomic_DNA"/>
</dbReference>
<dbReference type="CDD" id="cd03223">
    <property type="entry name" value="ABCD_peroxisomal_ALDP"/>
    <property type="match status" value="1"/>
</dbReference>
<feature type="transmembrane region" description="Helical" evidence="13">
    <location>
        <begin position="120"/>
        <end position="143"/>
    </location>
</feature>